<proteinExistence type="predicted"/>
<comment type="caution">
    <text evidence="1">The sequence shown here is derived from an EMBL/GenBank/DDBJ whole genome shotgun (WGS) entry which is preliminary data.</text>
</comment>
<gene>
    <name evidence="1" type="ORF">PR048_011198</name>
</gene>
<dbReference type="Proteomes" id="UP001159363">
    <property type="component" value="Chromosome X"/>
</dbReference>
<protein>
    <submittedName>
        <fullName evidence="1">Uncharacterized protein</fullName>
    </submittedName>
</protein>
<keyword evidence="2" id="KW-1185">Reference proteome</keyword>
<evidence type="ECO:0000313" key="2">
    <source>
        <dbReference type="Proteomes" id="UP001159363"/>
    </source>
</evidence>
<reference evidence="1 2" key="1">
    <citation type="submission" date="2023-02" db="EMBL/GenBank/DDBJ databases">
        <title>LHISI_Scaffold_Assembly.</title>
        <authorList>
            <person name="Stuart O.P."/>
            <person name="Cleave R."/>
            <person name="Magrath M.J.L."/>
            <person name="Mikheyev A.S."/>
        </authorList>
    </citation>
    <scope>NUCLEOTIDE SEQUENCE [LARGE SCALE GENOMIC DNA]</scope>
    <source>
        <strain evidence="1">Daus_M_001</strain>
        <tissue evidence="1">Leg muscle</tissue>
    </source>
</reference>
<dbReference type="EMBL" id="JARBHB010000004">
    <property type="protein sequence ID" value="KAJ8885002.1"/>
    <property type="molecule type" value="Genomic_DNA"/>
</dbReference>
<sequence>MDLEDYWIFYLAWDLQLLIIVYSMKFQQFIIHSLIFYHQSGALVQYVGDNADINVHTLDGNNTLHVMGMIKIVTPKNVIYDERIQKYTTKPSAKELAAISHVSLQVYEKPVVPGYSKVQVENLHDHQAFTEKNLNGVDFFVVIWKV</sequence>
<name>A0ABQ9HKY8_9NEOP</name>
<accession>A0ABQ9HKY8</accession>
<organism evidence="1 2">
    <name type="scientific">Dryococelus australis</name>
    <dbReference type="NCBI Taxonomy" id="614101"/>
    <lineage>
        <taxon>Eukaryota</taxon>
        <taxon>Metazoa</taxon>
        <taxon>Ecdysozoa</taxon>
        <taxon>Arthropoda</taxon>
        <taxon>Hexapoda</taxon>
        <taxon>Insecta</taxon>
        <taxon>Pterygota</taxon>
        <taxon>Neoptera</taxon>
        <taxon>Polyneoptera</taxon>
        <taxon>Phasmatodea</taxon>
        <taxon>Verophasmatodea</taxon>
        <taxon>Anareolatae</taxon>
        <taxon>Phasmatidae</taxon>
        <taxon>Eurycanthinae</taxon>
        <taxon>Dryococelus</taxon>
    </lineage>
</organism>
<evidence type="ECO:0000313" key="1">
    <source>
        <dbReference type="EMBL" id="KAJ8885002.1"/>
    </source>
</evidence>